<accession>E4ZUA0</accession>
<dbReference type="PANTHER" id="PTHR31996:SF2">
    <property type="entry name" value="COILED-COIL DOMAIN-CONTAINING PROTEIN 115"/>
    <property type="match status" value="1"/>
</dbReference>
<dbReference type="AlphaFoldDB" id="E4ZUA0"/>
<protein>
    <recommendedName>
        <fullName evidence="1">Vacuolar ATPase assembly protein VMA22</fullName>
    </recommendedName>
</protein>
<name>E4ZUA0_LEPMJ</name>
<dbReference type="Pfam" id="PF21730">
    <property type="entry name" value="Vma22_CCDC115"/>
    <property type="match status" value="1"/>
</dbReference>
<dbReference type="HOGENOM" id="CLU_1938541_0_0_1"/>
<evidence type="ECO:0000313" key="4">
    <source>
        <dbReference type="Proteomes" id="UP000002668"/>
    </source>
</evidence>
<feature type="region of interest" description="Disordered" evidence="2">
    <location>
        <begin position="1"/>
        <end position="74"/>
    </location>
</feature>
<dbReference type="Proteomes" id="UP000002668">
    <property type="component" value="Genome"/>
</dbReference>
<dbReference type="VEuPathDB" id="FungiDB:LEMA_P113940.1"/>
<dbReference type="OrthoDB" id="408631at2759"/>
<dbReference type="GO" id="GO:0051082">
    <property type="term" value="F:unfolded protein binding"/>
    <property type="evidence" value="ECO:0007669"/>
    <property type="project" value="TreeGrafter"/>
</dbReference>
<dbReference type="InParanoid" id="E4ZUA0"/>
<evidence type="ECO:0000313" key="3">
    <source>
        <dbReference type="EMBL" id="CBX94979.1"/>
    </source>
</evidence>
<dbReference type="PANTHER" id="PTHR31996">
    <property type="entry name" value="COILED-COIL DOMAIN-CONTAINING PROTEIN 115"/>
    <property type="match status" value="1"/>
</dbReference>
<dbReference type="eggNOG" id="ENOG502S6WS">
    <property type="taxonomic scope" value="Eukaryota"/>
</dbReference>
<evidence type="ECO:0000256" key="1">
    <source>
        <dbReference type="ARBA" id="ARBA00093634"/>
    </source>
</evidence>
<dbReference type="InterPro" id="IPR040357">
    <property type="entry name" value="Vma22/CCDC115"/>
</dbReference>
<organism evidence="4">
    <name type="scientific">Leptosphaeria maculans (strain JN3 / isolate v23.1.3 / race Av1-4-5-6-7-8)</name>
    <name type="common">Blackleg fungus</name>
    <name type="synonym">Phoma lingam</name>
    <dbReference type="NCBI Taxonomy" id="985895"/>
    <lineage>
        <taxon>Eukaryota</taxon>
        <taxon>Fungi</taxon>
        <taxon>Dikarya</taxon>
        <taxon>Ascomycota</taxon>
        <taxon>Pezizomycotina</taxon>
        <taxon>Dothideomycetes</taxon>
        <taxon>Pleosporomycetidae</taxon>
        <taxon>Pleosporales</taxon>
        <taxon>Pleosporineae</taxon>
        <taxon>Leptosphaeriaceae</taxon>
        <taxon>Plenodomus</taxon>
        <taxon>Plenodomus lingam/Leptosphaeria maculans species complex</taxon>
    </lineage>
</organism>
<dbReference type="GO" id="GO:1990871">
    <property type="term" value="C:Vma12-Vma22 assembly complex"/>
    <property type="evidence" value="ECO:0007669"/>
    <property type="project" value="TreeGrafter"/>
</dbReference>
<proteinExistence type="predicted"/>
<keyword evidence="4" id="KW-1185">Reference proteome</keyword>
<gene>
    <name evidence="3" type="ORF">LEMA_P113940.1</name>
</gene>
<dbReference type="OMA" id="GRMRKQI"/>
<sequence>MPSHISEGSDDDPKAHFSIKSQDLARSANSSEKDISEEQKSGDFSPDTNEESAEKPRQDTETPSNGSSVEPRDPLRWFGILVPPALRTAQSTFITAVEGPIARIATVAMDLRSQEIEIGRMRKQIKKLSA</sequence>
<reference evidence="4" key="1">
    <citation type="journal article" date="2011" name="Nat. Commun.">
        <title>Effector diversification within compartments of the Leptosphaeria maculans genome affected by Repeat-Induced Point mutations.</title>
        <authorList>
            <person name="Rouxel T."/>
            <person name="Grandaubert J."/>
            <person name="Hane J.K."/>
            <person name="Hoede C."/>
            <person name="van de Wouw A.P."/>
            <person name="Couloux A."/>
            <person name="Dominguez V."/>
            <person name="Anthouard V."/>
            <person name="Bally P."/>
            <person name="Bourras S."/>
            <person name="Cozijnsen A.J."/>
            <person name="Ciuffetti L.M."/>
            <person name="Degrave A."/>
            <person name="Dilmaghani A."/>
            <person name="Duret L."/>
            <person name="Fudal I."/>
            <person name="Goodwin S.B."/>
            <person name="Gout L."/>
            <person name="Glaser N."/>
            <person name="Linglin J."/>
            <person name="Kema G.H.J."/>
            <person name="Lapalu N."/>
            <person name="Lawrence C.B."/>
            <person name="May K."/>
            <person name="Meyer M."/>
            <person name="Ollivier B."/>
            <person name="Poulain J."/>
            <person name="Schoch C.L."/>
            <person name="Simon A."/>
            <person name="Spatafora J.W."/>
            <person name="Stachowiak A."/>
            <person name="Turgeon B.G."/>
            <person name="Tyler B.M."/>
            <person name="Vincent D."/>
            <person name="Weissenbach J."/>
            <person name="Amselem J."/>
            <person name="Quesneville H."/>
            <person name="Oliver R.P."/>
            <person name="Wincker P."/>
            <person name="Balesdent M.-H."/>
            <person name="Howlett B.J."/>
        </authorList>
    </citation>
    <scope>NUCLEOTIDE SEQUENCE [LARGE SCALE GENOMIC DNA]</scope>
    <source>
        <strain evidence="4">JN3 / isolate v23.1.3 / race Av1-4-5-6-7-8</strain>
    </source>
</reference>
<dbReference type="GO" id="GO:0070072">
    <property type="term" value="P:vacuolar proton-transporting V-type ATPase complex assembly"/>
    <property type="evidence" value="ECO:0007669"/>
    <property type="project" value="InterPro"/>
</dbReference>
<dbReference type="EMBL" id="FP929126">
    <property type="protein sequence ID" value="CBX94979.1"/>
    <property type="molecule type" value="Genomic_DNA"/>
</dbReference>
<feature type="compositionally biased region" description="Basic and acidic residues" evidence="2">
    <location>
        <begin position="31"/>
        <end position="41"/>
    </location>
</feature>
<evidence type="ECO:0000256" key="2">
    <source>
        <dbReference type="SAM" id="MobiDB-lite"/>
    </source>
</evidence>